<feature type="active site" evidence="11">
    <location>
        <position position="285"/>
    </location>
</feature>
<organism evidence="16 17">
    <name type="scientific">Ascobolus immersus RN42</name>
    <dbReference type="NCBI Taxonomy" id="1160509"/>
    <lineage>
        <taxon>Eukaryota</taxon>
        <taxon>Fungi</taxon>
        <taxon>Dikarya</taxon>
        <taxon>Ascomycota</taxon>
        <taxon>Pezizomycotina</taxon>
        <taxon>Pezizomycetes</taxon>
        <taxon>Pezizales</taxon>
        <taxon>Ascobolaceae</taxon>
        <taxon>Ascobolus</taxon>
    </lineage>
</organism>
<dbReference type="EMBL" id="ML119846">
    <property type="protein sequence ID" value="RPA72784.1"/>
    <property type="molecule type" value="Genomic_DNA"/>
</dbReference>
<feature type="signal peptide" evidence="15">
    <location>
        <begin position="1"/>
        <end position="19"/>
    </location>
</feature>
<evidence type="ECO:0000256" key="7">
    <source>
        <dbReference type="ARBA" id="ARBA00023180"/>
    </source>
</evidence>
<keyword evidence="12" id="KW-0479">Metal-binding</keyword>
<dbReference type="SUPFAM" id="SSF48225">
    <property type="entry name" value="Seven-hairpin glycosidases"/>
    <property type="match status" value="1"/>
</dbReference>
<evidence type="ECO:0000256" key="10">
    <source>
        <dbReference type="ARBA" id="ARBA00048605"/>
    </source>
</evidence>
<evidence type="ECO:0000256" key="2">
    <source>
        <dbReference type="ARBA" id="ARBA00004922"/>
    </source>
</evidence>
<evidence type="ECO:0000256" key="11">
    <source>
        <dbReference type="PIRSR" id="PIRSR601382-1"/>
    </source>
</evidence>
<sequence length="562" mass="62087">MRLFDTVIPFLLAANVVSASATAAAALTAPPAIPTTNSARKAAVVAAFQHSWDGYTKHAWGHDDLRPISNRYADTRNRWGATIIDSMSTAILMGLDEVLLKQVEWVKTVNFTTTEKGGAVSLFETTIRYIGGLLSAHDLLSGPYSHLIPDKAERAETLALLVQQTETLADTLIYGFDTPSGIPHNNLYIRKKTWSGRDPSGLAVAGTLILEWTRLRDVLVSKLPVEQPIPQKYQKYVDVTLRAQNHLMNPVPASSEPFPGLVGAKIDVATGQFLDAFGGWSGSTDSYYEYLLKSALYTPEYRSFGNTWLKAVDSTLQHLIMHPQGYDDIWMVAEYNGTKILPRMGHLTCFIGGNLMLGGWHYGNATISKAGEKLTEGCRWAYKSSETGLGGEGWKVDGTVQYGGISVTNADYILRPEVIESYYYGLVFTGEEKYRDWAWEAFQSIEKYCKTGSGYMGLKDVNDVTERREGIDHMESFFLAETLKYLFLIFEWGEGQKIDMREGWVFNTEAHPFRVQAGDIANRGKEDGPVAKQAKESSARSISVSSSTVALLAFGALLVSAV</sequence>
<dbReference type="GO" id="GO:0036503">
    <property type="term" value="P:ERAD pathway"/>
    <property type="evidence" value="ECO:0007669"/>
    <property type="project" value="UniProtKB-ARBA"/>
</dbReference>
<dbReference type="EC" id="3.2.1.-" evidence="14"/>
<keyword evidence="12" id="KW-0106">Calcium</keyword>
<dbReference type="Gene3D" id="1.50.10.10">
    <property type="match status" value="1"/>
</dbReference>
<dbReference type="GO" id="GO:0005509">
    <property type="term" value="F:calcium ion binding"/>
    <property type="evidence" value="ECO:0007669"/>
    <property type="project" value="InterPro"/>
</dbReference>
<feature type="active site" description="Proton donor" evidence="11">
    <location>
        <position position="124"/>
    </location>
</feature>
<dbReference type="PRINTS" id="PR00747">
    <property type="entry name" value="GLYHDRLASE47"/>
</dbReference>
<dbReference type="OrthoDB" id="8118055at2759"/>
<feature type="chain" id="PRO_5018245536" description="alpha-1,2-Mannosidase" evidence="15">
    <location>
        <begin position="20"/>
        <end position="562"/>
    </location>
</feature>
<evidence type="ECO:0000313" key="17">
    <source>
        <dbReference type="Proteomes" id="UP000275078"/>
    </source>
</evidence>
<dbReference type="Proteomes" id="UP000275078">
    <property type="component" value="Unassembled WGS sequence"/>
</dbReference>
<evidence type="ECO:0000256" key="12">
    <source>
        <dbReference type="PIRSR" id="PIRSR601382-2"/>
    </source>
</evidence>
<keyword evidence="17" id="KW-1185">Reference proteome</keyword>
<name>A0A3N4HSZ3_ASCIM</name>
<dbReference type="InterPro" id="IPR050749">
    <property type="entry name" value="Glycosyl_Hydrolase_47"/>
</dbReference>
<comment type="similarity">
    <text evidence="3 14">Belongs to the glycosyl hydrolase 47 family.</text>
</comment>
<keyword evidence="6 13" id="KW-1015">Disulfide bond</keyword>
<evidence type="ECO:0000256" key="9">
    <source>
        <dbReference type="ARBA" id="ARBA00047669"/>
    </source>
</evidence>
<dbReference type="GO" id="GO:0005783">
    <property type="term" value="C:endoplasmic reticulum"/>
    <property type="evidence" value="ECO:0007669"/>
    <property type="project" value="TreeGrafter"/>
</dbReference>
<keyword evidence="5 14" id="KW-0378">Hydrolase</keyword>
<dbReference type="UniPathway" id="UPA00378"/>
<dbReference type="GO" id="GO:0004571">
    <property type="term" value="F:mannosyl-oligosaccharide 1,2-alpha-mannosidase activity"/>
    <property type="evidence" value="ECO:0007669"/>
    <property type="project" value="UniProtKB-EC"/>
</dbReference>
<dbReference type="FunFam" id="1.50.10.10:FF:000047">
    <property type="entry name" value="Mannosyl-oligosaccharide alpha-1,2-mannosidase"/>
    <property type="match status" value="1"/>
</dbReference>
<dbReference type="InterPro" id="IPR036026">
    <property type="entry name" value="Seven-hairpin_glycosidases"/>
</dbReference>
<feature type="binding site" evidence="12">
    <location>
        <position position="508"/>
    </location>
    <ligand>
        <name>Ca(2+)</name>
        <dbReference type="ChEBI" id="CHEBI:29108"/>
    </ligand>
</feature>
<comment type="catalytic activity">
    <reaction evidence="10">
        <text>N(4)-(alpha-D-Man-(1-&gt;2)-alpha-D-Man-(1-&gt;2)-alpha-D-Man-(1-&gt;3)-[alpha-D-Man-(1-&gt;2)-alpha-D-Man-(1-&gt;3)-[alpha-D-Man-(1-&gt;2)-alpha-D-Man-(1-&gt;6)]-alpha-D-Man-(1-&gt;6)]-beta-D-Man-(1-&gt;4)-beta-D-GlcNAc-(1-&gt;4)-beta-D-GlcNAc)-L-asparaginyl-[protein] (N-glucan mannose isomer 9A1,2,3B1,2,3) + 4 H2O = N(4)-(alpha-D-Man-(1-&gt;3)-[alpha-D-Man-(1-&gt;3)-[alpha-D-Man-(1-&gt;6)]-alpha-D-Man-(1-&gt;6)]-beta-D-Man-(1-&gt;4)-beta-D-GlcNAc-(1-&gt;4)-beta-D-GlcNAc)-L-asparaginyl-[protein] (N-glucan mannose isomer 5A1,2) + 4 beta-D-mannose</text>
        <dbReference type="Rhea" id="RHEA:56008"/>
        <dbReference type="Rhea" id="RHEA-COMP:14356"/>
        <dbReference type="Rhea" id="RHEA-COMP:14367"/>
        <dbReference type="ChEBI" id="CHEBI:15377"/>
        <dbReference type="ChEBI" id="CHEBI:28563"/>
        <dbReference type="ChEBI" id="CHEBI:59087"/>
        <dbReference type="ChEBI" id="CHEBI:139493"/>
        <dbReference type="EC" id="3.2.1.113"/>
    </reaction>
</comment>
<dbReference type="AlphaFoldDB" id="A0A3N4HSZ3"/>
<keyword evidence="7" id="KW-0325">Glycoprotein</keyword>
<evidence type="ECO:0000256" key="1">
    <source>
        <dbReference type="ARBA" id="ARBA00001913"/>
    </source>
</evidence>
<dbReference type="Pfam" id="PF01532">
    <property type="entry name" value="Glyco_hydro_47"/>
    <property type="match status" value="1"/>
</dbReference>
<feature type="active site" description="Proton donor" evidence="11">
    <location>
        <position position="392"/>
    </location>
</feature>
<evidence type="ECO:0000256" key="3">
    <source>
        <dbReference type="ARBA" id="ARBA00007658"/>
    </source>
</evidence>
<evidence type="ECO:0000256" key="6">
    <source>
        <dbReference type="ARBA" id="ARBA00023157"/>
    </source>
</evidence>
<keyword evidence="4 15" id="KW-0732">Signal</keyword>
<reference evidence="16 17" key="1">
    <citation type="journal article" date="2018" name="Nat. Ecol. Evol.">
        <title>Pezizomycetes genomes reveal the molecular basis of ectomycorrhizal truffle lifestyle.</title>
        <authorList>
            <person name="Murat C."/>
            <person name="Payen T."/>
            <person name="Noel B."/>
            <person name="Kuo A."/>
            <person name="Morin E."/>
            <person name="Chen J."/>
            <person name="Kohler A."/>
            <person name="Krizsan K."/>
            <person name="Balestrini R."/>
            <person name="Da Silva C."/>
            <person name="Montanini B."/>
            <person name="Hainaut M."/>
            <person name="Levati E."/>
            <person name="Barry K.W."/>
            <person name="Belfiori B."/>
            <person name="Cichocki N."/>
            <person name="Clum A."/>
            <person name="Dockter R.B."/>
            <person name="Fauchery L."/>
            <person name="Guy J."/>
            <person name="Iotti M."/>
            <person name="Le Tacon F."/>
            <person name="Lindquist E.A."/>
            <person name="Lipzen A."/>
            <person name="Malagnac F."/>
            <person name="Mello A."/>
            <person name="Molinier V."/>
            <person name="Miyauchi S."/>
            <person name="Poulain J."/>
            <person name="Riccioni C."/>
            <person name="Rubini A."/>
            <person name="Sitrit Y."/>
            <person name="Splivallo R."/>
            <person name="Traeger S."/>
            <person name="Wang M."/>
            <person name="Zifcakova L."/>
            <person name="Wipf D."/>
            <person name="Zambonelli A."/>
            <person name="Paolocci F."/>
            <person name="Nowrousian M."/>
            <person name="Ottonello S."/>
            <person name="Baldrian P."/>
            <person name="Spatafora J.W."/>
            <person name="Henrissat B."/>
            <person name="Nagy L.G."/>
            <person name="Aury J.M."/>
            <person name="Wincker P."/>
            <person name="Grigoriev I.V."/>
            <person name="Bonfante P."/>
            <person name="Martin F.M."/>
        </authorList>
    </citation>
    <scope>NUCLEOTIDE SEQUENCE [LARGE SCALE GENOMIC DNA]</scope>
    <source>
        <strain evidence="16 17">RN42</strain>
    </source>
</reference>
<gene>
    <name evidence="16" type="ORF">BJ508DRAFT_67566</name>
</gene>
<dbReference type="InterPro" id="IPR001382">
    <property type="entry name" value="Glyco_hydro_47"/>
</dbReference>
<dbReference type="GO" id="GO:0016020">
    <property type="term" value="C:membrane"/>
    <property type="evidence" value="ECO:0007669"/>
    <property type="project" value="InterPro"/>
</dbReference>
<protein>
    <recommendedName>
        <fullName evidence="14">alpha-1,2-Mannosidase</fullName>
        <ecNumber evidence="14">3.2.1.-</ecNumber>
    </recommendedName>
</protein>
<accession>A0A3N4HSZ3</accession>
<evidence type="ECO:0000256" key="4">
    <source>
        <dbReference type="ARBA" id="ARBA00022729"/>
    </source>
</evidence>
<evidence type="ECO:0000256" key="13">
    <source>
        <dbReference type="PIRSR" id="PIRSR601382-3"/>
    </source>
</evidence>
<proteinExistence type="inferred from homology"/>
<evidence type="ECO:0000256" key="8">
    <source>
        <dbReference type="ARBA" id="ARBA00023295"/>
    </source>
</evidence>
<comment type="catalytic activity">
    <reaction evidence="9">
        <text>N(4)-(alpha-D-Man-(1-&gt;2)-alpha-D-Man-(1-&gt;2)-alpha-D-Man-(1-&gt;3)-[alpha-D-Man-(1-&gt;3)-[alpha-D-Man-(1-&gt;2)-alpha-D-Man-(1-&gt;6)]-alpha-D-Man-(1-&gt;6)]-beta-D-Man-(1-&gt;4)-beta-D-GlcNAc-(1-&gt;4)-beta-D-GlcNAc)-L-asparaginyl-[protein] (N-glucan mannose isomer 8A1,2,3B1,3) + 3 H2O = N(4)-(alpha-D-Man-(1-&gt;3)-[alpha-D-Man-(1-&gt;3)-[alpha-D-Man-(1-&gt;6)]-alpha-D-Man-(1-&gt;6)]-beta-D-Man-(1-&gt;4)-beta-D-GlcNAc-(1-&gt;4)-beta-D-GlcNAc)-L-asparaginyl-[protein] (N-glucan mannose isomer 5A1,2) + 3 beta-D-mannose</text>
        <dbReference type="Rhea" id="RHEA:56028"/>
        <dbReference type="Rhea" id="RHEA-COMP:14358"/>
        <dbReference type="Rhea" id="RHEA-COMP:14367"/>
        <dbReference type="ChEBI" id="CHEBI:15377"/>
        <dbReference type="ChEBI" id="CHEBI:28563"/>
        <dbReference type="ChEBI" id="CHEBI:59087"/>
        <dbReference type="ChEBI" id="CHEBI:60628"/>
        <dbReference type="EC" id="3.2.1.113"/>
    </reaction>
</comment>
<dbReference type="GO" id="GO:0005975">
    <property type="term" value="P:carbohydrate metabolic process"/>
    <property type="evidence" value="ECO:0007669"/>
    <property type="project" value="InterPro"/>
</dbReference>
<dbReference type="PANTHER" id="PTHR11742">
    <property type="entry name" value="MANNOSYL-OLIGOSACCHARIDE ALPHA-1,2-MANNOSIDASE-RELATED"/>
    <property type="match status" value="1"/>
</dbReference>
<evidence type="ECO:0000256" key="15">
    <source>
        <dbReference type="SAM" id="SignalP"/>
    </source>
</evidence>
<feature type="disulfide bond" evidence="13">
    <location>
        <begin position="349"/>
        <end position="378"/>
    </location>
</feature>
<feature type="active site" evidence="11">
    <location>
        <position position="417"/>
    </location>
</feature>
<comment type="cofactor">
    <cofactor evidence="1 12">
        <name>Ca(2+)</name>
        <dbReference type="ChEBI" id="CHEBI:29108"/>
    </cofactor>
</comment>
<keyword evidence="8 14" id="KW-0326">Glycosidase</keyword>
<evidence type="ECO:0000313" key="16">
    <source>
        <dbReference type="EMBL" id="RPA72784.1"/>
    </source>
</evidence>
<dbReference type="PANTHER" id="PTHR11742:SF101">
    <property type="entry name" value="MANNOSYL-OLIGOSACCHARIDE ALPHA-1,2-MANNOSIDASE 1B"/>
    <property type="match status" value="1"/>
</dbReference>
<comment type="pathway">
    <text evidence="2">Protein modification; protein glycosylation.</text>
</comment>
<evidence type="ECO:0000256" key="5">
    <source>
        <dbReference type="ARBA" id="ARBA00022801"/>
    </source>
</evidence>
<dbReference type="STRING" id="1160509.A0A3N4HSZ3"/>
<evidence type="ECO:0000256" key="14">
    <source>
        <dbReference type="RuleBase" id="RU361193"/>
    </source>
</evidence>
<dbReference type="InterPro" id="IPR012341">
    <property type="entry name" value="6hp_glycosidase-like_sf"/>
</dbReference>